<accession>A0ABR1JDP1</accession>
<evidence type="ECO:0000313" key="2">
    <source>
        <dbReference type="EMBL" id="KAK7455791.1"/>
    </source>
</evidence>
<feature type="transmembrane region" description="Helical" evidence="1">
    <location>
        <begin position="23"/>
        <end position="50"/>
    </location>
</feature>
<dbReference type="Proteomes" id="UP001498398">
    <property type="component" value="Unassembled WGS sequence"/>
</dbReference>
<sequence length="180" mass="20066">MVKKFSDVQAHRLPSLEKAATDMMFVFLTMNVINNVLLTTLIAGKIWWIVRQIDKVCLSTEAWKVPRKRYESSVALIVESGLLYPVATLIFEVLPQTMPVFPNLYAIMTQMAGIAPTLIIVRVQLGVSIDSVDESIGMHSNTASLRGSCFEIVDTERSEIQGGGESVHVEFSRMHIIKTP</sequence>
<evidence type="ECO:0000313" key="3">
    <source>
        <dbReference type="Proteomes" id="UP001498398"/>
    </source>
</evidence>
<name>A0ABR1JDP1_9AGAR</name>
<feature type="transmembrane region" description="Helical" evidence="1">
    <location>
        <begin position="70"/>
        <end position="91"/>
    </location>
</feature>
<reference evidence="2 3" key="1">
    <citation type="submission" date="2024-01" db="EMBL/GenBank/DDBJ databases">
        <title>A draft genome for the cacao thread blight pathogen Marasmiellus scandens.</title>
        <authorList>
            <person name="Baruah I.K."/>
            <person name="Leung J."/>
            <person name="Bukari Y."/>
            <person name="Amoako-Attah I."/>
            <person name="Meinhardt L.W."/>
            <person name="Bailey B.A."/>
            <person name="Cohen S.P."/>
        </authorList>
    </citation>
    <scope>NUCLEOTIDE SEQUENCE [LARGE SCALE GENOMIC DNA]</scope>
    <source>
        <strain evidence="2 3">GH-19</strain>
    </source>
</reference>
<keyword evidence="1" id="KW-0472">Membrane</keyword>
<dbReference type="EMBL" id="JBANRG010000022">
    <property type="protein sequence ID" value="KAK7455791.1"/>
    <property type="molecule type" value="Genomic_DNA"/>
</dbReference>
<evidence type="ECO:0000256" key="1">
    <source>
        <dbReference type="SAM" id="Phobius"/>
    </source>
</evidence>
<proteinExistence type="predicted"/>
<keyword evidence="1" id="KW-1133">Transmembrane helix</keyword>
<comment type="caution">
    <text evidence="2">The sequence shown here is derived from an EMBL/GenBank/DDBJ whole genome shotgun (WGS) entry which is preliminary data.</text>
</comment>
<protein>
    <recommendedName>
        <fullName evidence="4">G protein-coupled receptor</fullName>
    </recommendedName>
</protein>
<evidence type="ECO:0008006" key="4">
    <source>
        <dbReference type="Google" id="ProtNLM"/>
    </source>
</evidence>
<gene>
    <name evidence="2" type="ORF">VKT23_010822</name>
</gene>
<feature type="transmembrane region" description="Helical" evidence="1">
    <location>
        <begin position="103"/>
        <end position="121"/>
    </location>
</feature>
<keyword evidence="3" id="KW-1185">Reference proteome</keyword>
<organism evidence="2 3">
    <name type="scientific">Marasmiellus scandens</name>
    <dbReference type="NCBI Taxonomy" id="2682957"/>
    <lineage>
        <taxon>Eukaryota</taxon>
        <taxon>Fungi</taxon>
        <taxon>Dikarya</taxon>
        <taxon>Basidiomycota</taxon>
        <taxon>Agaricomycotina</taxon>
        <taxon>Agaricomycetes</taxon>
        <taxon>Agaricomycetidae</taxon>
        <taxon>Agaricales</taxon>
        <taxon>Marasmiineae</taxon>
        <taxon>Omphalotaceae</taxon>
        <taxon>Marasmiellus</taxon>
    </lineage>
</organism>
<keyword evidence="1" id="KW-0812">Transmembrane</keyword>